<dbReference type="PANTHER" id="PTHR47338:SF20">
    <property type="entry name" value="ZN(II)2CYS6 TRANSCRIPTION FACTOR (EUROFUNG)"/>
    <property type="match status" value="1"/>
</dbReference>
<evidence type="ECO:0000256" key="5">
    <source>
        <dbReference type="ARBA" id="ARBA00023242"/>
    </source>
</evidence>
<evidence type="ECO:0000313" key="8">
    <source>
        <dbReference type="Proteomes" id="UP000799438"/>
    </source>
</evidence>
<keyword evidence="2" id="KW-0479">Metal-binding</keyword>
<dbReference type="Proteomes" id="UP000799438">
    <property type="component" value="Unassembled WGS sequence"/>
</dbReference>
<name>A0A6A6AZY1_9PEZI</name>
<evidence type="ECO:0000256" key="3">
    <source>
        <dbReference type="ARBA" id="ARBA00023015"/>
    </source>
</evidence>
<dbReference type="GO" id="GO:0003677">
    <property type="term" value="F:DNA binding"/>
    <property type="evidence" value="ECO:0007669"/>
    <property type="project" value="InterPro"/>
</dbReference>
<accession>A0A6A6AZY1</accession>
<dbReference type="EMBL" id="ML995505">
    <property type="protein sequence ID" value="KAF2137186.1"/>
    <property type="molecule type" value="Genomic_DNA"/>
</dbReference>
<feature type="domain" description="Zn(2)-C6 fungal-type" evidence="6">
    <location>
        <begin position="21"/>
        <end position="51"/>
    </location>
</feature>
<dbReference type="RefSeq" id="XP_033392904.1">
    <property type="nucleotide sequence ID" value="XM_033544445.1"/>
</dbReference>
<keyword evidence="8" id="KW-1185">Reference proteome</keyword>
<dbReference type="InterPro" id="IPR007219">
    <property type="entry name" value="XnlR_reg_dom"/>
</dbReference>
<dbReference type="Pfam" id="PF00172">
    <property type="entry name" value="Zn_clus"/>
    <property type="match status" value="1"/>
</dbReference>
<dbReference type="PROSITE" id="PS50048">
    <property type="entry name" value="ZN2_CY6_FUNGAL_2"/>
    <property type="match status" value="1"/>
</dbReference>
<dbReference type="GO" id="GO:0006351">
    <property type="term" value="P:DNA-templated transcription"/>
    <property type="evidence" value="ECO:0007669"/>
    <property type="project" value="InterPro"/>
</dbReference>
<dbReference type="CDD" id="cd00067">
    <property type="entry name" value="GAL4"/>
    <property type="match status" value="1"/>
</dbReference>
<keyword evidence="3" id="KW-0805">Transcription regulation</keyword>
<keyword evidence="5" id="KW-0539">Nucleus</keyword>
<dbReference type="CDD" id="cd12148">
    <property type="entry name" value="fungal_TF_MHR"/>
    <property type="match status" value="1"/>
</dbReference>
<organism evidence="7 8">
    <name type="scientific">Aplosporella prunicola CBS 121167</name>
    <dbReference type="NCBI Taxonomy" id="1176127"/>
    <lineage>
        <taxon>Eukaryota</taxon>
        <taxon>Fungi</taxon>
        <taxon>Dikarya</taxon>
        <taxon>Ascomycota</taxon>
        <taxon>Pezizomycotina</taxon>
        <taxon>Dothideomycetes</taxon>
        <taxon>Dothideomycetes incertae sedis</taxon>
        <taxon>Botryosphaeriales</taxon>
        <taxon>Aplosporellaceae</taxon>
        <taxon>Aplosporella</taxon>
    </lineage>
</organism>
<reference evidence="7" key="1">
    <citation type="journal article" date="2020" name="Stud. Mycol.">
        <title>101 Dothideomycetes genomes: a test case for predicting lifestyles and emergence of pathogens.</title>
        <authorList>
            <person name="Haridas S."/>
            <person name="Albert R."/>
            <person name="Binder M."/>
            <person name="Bloem J."/>
            <person name="Labutti K."/>
            <person name="Salamov A."/>
            <person name="Andreopoulos B."/>
            <person name="Baker S."/>
            <person name="Barry K."/>
            <person name="Bills G."/>
            <person name="Bluhm B."/>
            <person name="Cannon C."/>
            <person name="Castanera R."/>
            <person name="Culley D."/>
            <person name="Daum C."/>
            <person name="Ezra D."/>
            <person name="Gonzalez J."/>
            <person name="Henrissat B."/>
            <person name="Kuo A."/>
            <person name="Liang C."/>
            <person name="Lipzen A."/>
            <person name="Lutzoni F."/>
            <person name="Magnuson J."/>
            <person name="Mondo S."/>
            <person name="Nolan M."/>
            <person name="Ohm R."/>
            <person name="Pangilinan J."/>
            <person name="Park H.-J."/>
            <person name="Ramirez L."/>
            <person name="Alfaro M."/>
            <person name="Sun H."/>
            <person name="Tritt A."/>
            <person name="Yoshinaga Y."/>
            <person name="Zwiers L.-H."/>
            <person name="Turgeon B."/>
            <person name="Goodwin S."/>
            <person name="Spatafora J."/>
            <person name="Crous P."/>
            <person name="Grigoriev I."/>
        </authorList>
    </citation>
    <scope>NUCLEOTIDE SEQUENCE</scope>
    <source>
        <strain evidence="7">CBS 121167</strain>
    </source>
</reference>
<dbReference type="InterPro" id="IPR036864">
    <property type="entry name" value="Zn2-C6_fun-type_DNA-bd_sf"/>
</dbReference>
<dbReference type="GO" id="GO:0005634">
    <property type="term" value="C:nucleus"/>
    <property type="evidence" value="ECO:0007669"/>
    <property type="project" value="UniProtKB-SubCell"/>
</dbReference>
<dbReference type="GeneID" id="54301941"/>
<dbReference type="SMART" id="SM00066">
    <property type="entry name" value="GAL4"/>
    <property type="match status" value="1"/>
</dbReference>
<dbReference type="OrthoDB" id="3862662at2759"/>
<dbReference type="SUPFAM" id="SSF57701">
    <property type="entry name" value="Zn2/Cys6 DNA-binding domain"/>
    <property type="match status" value="1"/>
</dbReference>
<dbReference type="PANTHER" id="PTHR47338">
    <property type="entry name" value="ZN(II)2CYS6 TRANSCRIPTION FACTOR (EUROFUNG)-RELATED"/>
    <property type="match status" value="1"/>
</dbReference>
<dbReference type="AlphaFoldDB" id="A0A6A6AZY1"/>
<dbReference type="InterPro" id="IPR001138">
    <property type="entry name" value="Zn2Cys6_DnaBD"/>
</dbReference>
<evidence type="ECO:0000256" key="2">
    <source>
        <dbReference type="ARBA" id="ARBA00022723"/>
    </source>
</evidence>
<evidence type="ECO:0000256" key="1">
    <source>
        <dbReference type="ARBA" id="ARBA00004123"/>
    </source>
</evidence>
<gene>
    <name evidence="7" type="ORF">K452DRAFT_321892</name>
</gene>
<evidence type="ECO:0000313" key="7">
    <source>
        <dbReference type="EMBL" id="KAF2137186.1"/>
    </source>
</evidence>
<dbReference type="SMART" id="SM00906">
    <property type="entry name" value="Fungal_trans"/>
    <property type="match status" value="1"/>
</dbReference>
<comment type="subcellular location">
    <subcellularLocation>
        <location evidence="1">Nucleus</location>
    </subcellularLocation>
</comment>
<dbReference type="PROSITE" id="PS00463">
    <property type="entry name" value="ZN2_CY6_FUNGAL_1"/>
    <property type="match status" value="1"/>
</dbReference>
<evidence type="ECO:0000256" key="4">
    <source>
        <dbReference type="ARBA" id="ARBA00023163"/>
    </source>
</evidence>
<dbReference type="Pfam" id="PF04082">
    <property type="entry name" value="Fungal_trans"/>
    <property type="match status" value="1"/>
</dbReference>
<dbReference type="GO" id="GO:0000981">
    <property type="term" value="F:DNA-binding transcription factor activity, RNA polymerase II-specific"/>
    <property type="evidence" value="ECO:0007669"/>
    <property type="project" value="InterPro"/>
</dbReference>
<dbReference type="InterPro" id="IPR050815">
    <property type="entry name" value="TF_fung"/>
</dbReference>
<protein>
    <recommendedName>
        <fullName evidence="6">Zn(2)-C6 fungal-type domain-containing protein</fullName>
    </recommendedName>
</protein>
<evidence type="ECO:0000259" key="6">
    <source>
        <dbReference type="PROSITE" id="PS50048"/>
    </source>
</evidence>
<proteinExistence type="predicted"/>
<dbReference type="GO" id="GO:0008270">
    <property type="term" value="F:zinc ion binding"/>
    <property type="evidence" value="ECO:0007669"/>
    <property type="project" value="InterPro"/>
</dbReference>
<keyword evidence="4" id="KW-0804">Transcription</keyword>
<sequence>MPPIRTTRSMSGSTPALAQQACSTCRKQRRRCTKELPACLLCRRLAKPCEYSENLPSRSDQDELAYLRDRVADLENKLTALQPGPNSSETSSATGLINSHLFSSTEPSSQLQPAFPTSFFLDSQIFRDNRETIITPNVELPRAFTDHPGEAANVNDVVRKHFSDLHTYFPIISKVRIYQRITNPTQSLLSDTKLLLACMQLFQQPDSTTPCSGLYLSCKSLYTNTERKNVYSVHLLQALLLIALYEIFHAIYPAAYITVGHCARLGISMGLHDQQSLQMLPRPTTSAELEERRRAWWAVVILETHVNLGSRNHPLSVPPIPADAMLPQDDDKWDRGEMTVARPIAVSASVTINTSPFAILCQVAHVLSRIIQHVDDKNTDFKFRYEEAIRLRKTAEALSEAIAYEVNEVMQQHFGDWPPCHMLLLTALGVCYSAQLTLHERYICTETEPVKEILGSPEQIELQNSALIRGPEIANAILQMVLQIKDCIWQYSLPIFSPLLLDCVYQATATFKWLATENASEEYQYSLQELNAFLELLDMKFKWHSIKEYKNILDIS</sequence>
<dbReference type="Gene3D" id="4.10.240.10">
    <property type="entry name" value="Zn(2)-C6 fungal-type DNA-binding domain"/>
    <property type="match status" value="1"/>
</dbReference>